<dbReference type="HOGENOM" id="CLU_3359660_0_0_1"/>
<keyword evidence="1" id="KW-0472">Membrane</keyword>
<dbReference type="RefSeq" id="XP_002770311.1">
    <property type="nucleotide sequence ID" value="XM_002770265.1"/>
</dbReference>
<keyword evidence="1" id="KW-1133">Transmembrane helix</keyword>
<gene>
    <name evidence="2" type="ordered locus">DEHA2D14366g</name>
</gene>
<evidence type="ECO:0000313" key="2">
    <source>
        <dbReference type="EMBL" id="CAR65665.1"/>
    </source>
</evidence>
<reference evidence="2 3" key="1">
    <citation type="journal article" date="2004" name="Nature">
        <title>Genome evolution in yeasts.</title>
        <authorList>
            <consortium name="Genolevures"/>
            <person name="Dujon B."/>
            <person name="Sherman D."/>
            <person name="Fischer G."/>
            <person name="Durrens P."/>
            <person name="Casaregola S."/>
            <person name="Lafontaine I."/>
            <person name="de Montigny J."/>
            <person name="Marck C."/>
            <person name="Neuveglise C."/>
            <person name="Talla E."/>
            <person name="Goffard N."/>
            <person name="Frangeul L."/>
            <person name="Aigle M."/>
            <person name="Anthouard V."/>
            <person name="Babour A."/>
            <person name="Barbe V."/>
            <person name="Barnay S."/>
            <person name="Blanchin S."/>
            <person name="Beckerich J.M."/>
            <person name="Beyne E."/>
            <person name="Bleykasten C."/>
            <person name="Boisrame A."/>
            <person name="Boyer J."/>
            <person name="Cattolico L."/>
            <person name="Confanioleri F."/>
            <person name="de Daruvar A."/>
            <person name="Despons L."/>
            <person name="Fabre E."/>
            <person name="Fairhead C."/>
            <person name="Ferry-Dumazet H."/>
            <person name="Groppi A."/>
            <person name="Hantraye F."/>
            <person name="Hennequin C."/>
            <person name="Jauniaux N."/>
            <person name="Joyet P."/>
            <person name="Kachouri R."/>
            <person name="Kerrest A."/>
            <person name="Koszul R."/>
            <person name="Lemaire M."/>
            <person name="Lesur I."/>
            <person name="Ma L."/>
            <person name="Muller H."/>
            <person name="Nicaud J.M."/>
            <person name="Nikolski M."/>
            <person name="Oztas S."/>
            <person name="Ozier-Kalogeropoulos O."/>
            <person name="Pellenz S."/>
            <person name="Potier S."/>
            <person name="Richard G.F."/>
            <person name="Straub M.L."/>
            <person name="Suleau A."/>
            <person name="Swennene D."/>
            <person name="Tekaia F."/>
            <person name="Wesolowski-Louvel M."/>
            <person name="Westhof E."/>
            <person name="Wirth B."/>
            <person name="Zeniou-Meyer M."/>
            <person name="Zivanovic I."/>
            <person name="Bolotin-Fukuhara M."/>
            <person name="Thierry A."/>
            <person name="Bouchier C."/>
            <person name="Caudron B."/>
            <person name="Scarpelli C."/>
            <person name="Gaillardin C."/>
            <person name="Weissenbach J."/>
            <person name="Wincker P."/>
            <person name="Souciet J.L."/>
        </authorList>
    </citation>
    <scope>NUCLEOTIDE SEQUENCE [LARGE SCALE GENOMIC DNA]</scope>
    <source>
        <strain evidence="3">ATCC 36239 / CBS 767 / BCRC 21394 / JCM 1990 / NBRC 0083 / IGC 2968</strain>
    </source>
</reference>
<dbReference type="GeneID" id="8998525"/>
<dbReference type="KEGG" id="dha:DEHA2D14366g"/>
<feature type="transmembrane region" description="Helical" evidence="1">
    <location>
        <begin position="6"/>
        <end position="26"/>
    </location>
</feature>
<sequence>MTSHGNIITSVILSSSCLILNGYTRIPSFILDKYRN</sequence>
<evidence type="ECO:0000313" key="3">
    <source>
        <dbReference type="Proteomes" id="UP000000599"/>
    </source>
</evidence>
<keyword evidence="1" id="KW-0812">Transmembrane</keyword>
<keyword evidence="3" id="KW-1185">Reference proteome</keyword>
<evidence type="ECO:0000256" key="1">
    <source>
        <dbReference type="SAM" id="Phobius"/>
    </source>
</evidence>
<dbReference type="AlphaFoldDB" id="B5RTI0"/>
<dbReference type="Proteomes" id="UP000000599">
    <property type="component" value="Chromosome D"/>
</dbReference>
<dbReference type="EMBL" id="CR382136">
    <property type="protein sequence ID" value="CAR65665.1"/>
    <property type="molecule type" value="Genomic_DNA"/>
</dbReference>
<name>B5RTI0_DEBHA</name>
<accession>B5RTI0</accession>
<proteinExistence type="predicted"/>
<protein>
    <submittedName>
        <fullName evidence="2">DEHA2D14366p</fullName>
    </submittedName>
</protein>
<organism evidence="2 3">
    <name type="scientific">Debaryomyces hansenii (strain ATCC 36239 / CBS 767 / BCRC 21394 / JCM 1990 / NBRC 0083 / IGC 2968)</name>
    <name type="common">Yeast</name>
    <name type="synonym">Torulaspora hansenii</name>
    <dbReference type="NCBI Taxonomy" id="284592"/>
    <lineage>
        <taxon>Eukaryota</taxon>
        <taxon>Fungi</taxon>
        <taxon>Dikarya</taxon>
        <taxon>Ascomycota</taxon>
        <taxon>Saccharomycotina</taxon>
        <taxon>Pichiomycetes</taxon>
        <taxon>Debaryomycetaceae</taxon>
        <taxon>Debaryomyces</taxon>
    </lineage>
</organism>
<dbReference type="InParanoid" id="B5RTI0"/>